<dbReference type="SUPFAM" id="SSF50494">
    <property type="entry name" value="Trypsin-like serine proteases"/>
    <property type="match status" value="1"/>
</dbReference>
<dbReference type="InterPro" id="IPR033133">
    <property type="entry name" value="PUM-HD"/>
</dbReference>
<feature type="repeat" description="Pumilio" evidence="4">
    <location>
        <begin position="278"/>
        <end position="315"/>
    </location>
</feature>
<name>A0A498S6T6_ACAVI</name>
<evidence type="ECO:0000259" key="5">
    <source>
        <dbReference type="PROSITE" id="PS50240"/>
    </source>
</evidence>
<keyword evidence="9" id="KW-1185">Reference proteome</keyword>
<evidence type="ECO:0000256" key="2">
    <source>
        <dbReference type="ARBA" id="ARBA00022737"/>
    </source>
</evidence>
<keyword evidence="2" id="KW-0677">Repeat</keyword>
<dbReference type="PRINTS" id="PR00722">
    <property type="entry name" value="CHYMOTRYPSIN"/>
</dbReference>
<dbReference type="Proteomes" id="UP000276991">
    <property type="component" value="Unassembled WGS sequence"/>
</dbReference>
<dbReference type="Gene3D" id="2.40.10.10">
    <property type="entry name" value="Trypsin-like serine proteases"/>
    <property type="match status" value="1"/>
</dbReference>
<dbReference type="OrthoDB" id="668540at2759"/>
<dbReference type="EMBL" id="UPTC01000019">
    <property type="protein sequence ID" value="VBB25493.1"/>
    <property type="molecule type" value="Genomic_DNA"/>
</dbReference>
<dbReference type="InterPro" id="IPR011989">
    <property type="entry name" value="ARM-like"/>
</dbReference>
<evidence type="ECO:0000313" key="8">
    <source>
        <dbReference type="EMBL" id="VBB27632.1"/>
    </source>
</evidence>
<dbReference type="Gene3D" id="1.25.10.10">
    <property type="entry name" value="Leucine-rich Repeat Variant"/>
    <property type="match status" value="1"/>
</dbReference>
<dbReference type="GO" id="GO:0005737">
    <property type="term" value="C:cytoplasm"/>
    <property type="evidence" value="ECO:0007669"/>
    <property type="project" value="TreeGrafter"/>
</dbReference>
<dbReference type="SUPFAM" id="SSF48371">
    <property type="entry name" value="ARM repeat"/>
    <property type="match status" value="1"/>
</dbReference>
<dbReference type="PANTHER" id="PTHR12537:SF112">
    <property type="entry name" value="FEM-3 MRNA-BINDING FACTOR 1-RELATED"/>
    <property type="match status" value="1"/>
</dbReference>
<dbReference type="InterPro" id="IPR018114">
    <property type="entry name" value="TRYPSIN_HIS"/>
</dbReference>
<dbReference type="GO" id="GO:0003730">
    <property type="term" value="F:mRNA 3'-UTR binding"/>
    <property type="evidence" value="ECO:0007669"/>
    <property type="project" value="TreeGrafter"/>
</dbReference>
<feature type="domain" description="Peptidase S1" evidence="5">
    <location>
        <begin position="504"/>
        <end position="771"/>
    </location>
</feature>
<evidence type="ECO:0008006" key="10">
    <source>
        <dbReference type="Google" id="ProtNLM"/>
    </source>
</evidence>
<dbReference type="AlphaFoldDB" id="A0A498S6T6"/>
<keyword evidence="1" id="KW-0217">Developmental protein</keyword>
<organism evidence="8 9">
    <name type="scientific">Acanthocheilonema viteae</name>
    <name type="common">Filarial nematode worm</name>
    <name type="synonym">Dipetalonema viteae</name>
    <dbReference type="NCBI Taxonomy" id="6277"/>
    <lineage>
        <taxon>Eukaryota</taxon>
        <taxon>Metazoa</taxon>
        <taxon>Ecdysozoa</taxon>
        <taxon>Nematoda</taxon>
        <taxon>Chromadorea</taxon>
        <taxon>Rhabditida</taxon>
        <taxon>Spirurina</taxon>
        <taxon>Spiruromorpha</taxon>
        <taxon>Filarioidea</taxon>
        <taxon>Onchocercidae</taxon>
        <taxon>Acanthocheilonema</taxon>
    </lineage>
</organism>
<dbReference type="SMART" id="SM00020">
    <property type="entry name" value="Tryp_SPc"/>
    <property type="match status" value="1"/>
</dbReference>
<dbReference type="InterPro" id="IPR001314">
    <property type="entry name" value="Peptidase_S1A"/>
</dbReference>
<evidence type="ECO:0000256" key="1">
    <source>
        <dbReference type="ARBA" id="ARBA00022473"/>
    </source>
</evidence>
<dbReference type="GO" id="GO:0004252">
    <property type="term" value="F:serine-type endopeptidase activity"/>
    <property type="evidence" value="ECO:0007669"/>
    <property type="project" value="InterPro"/>
</dbReference>
<dbReference type="InterPro" id="IPR001313">
    <property type="entry name" value="Pumilio_RNA-bd_rpt"/>
</dbReference>
<dbReference type="EMBL" id="UPTC01000260">
    <property type="protein sequence ID" value="VBB27632.1"/>
    <property type="molecule type" value="Genomic_DNA"/>
</dbReference>
<dbReference type="Pfam" id="PF00089">
    <property type="entry name" value="Trypsin"/>
    <property type="match status" value="1"/>
</dbReference>
<evidence type="ECO:0000256" key="3">
    <source>
        <dbReference type="ARBA" id="ARBA00022782"/>
    </source>
</evidence>
<evidence type="ECO:0000256" key="4">
    <source>
        <dbReference type="PROSITE-ProRule" id="PRU00317"/>
    </source>
</evidence>
<dbReference type="PROSITE" id="PS50240">
    <property type="entry name" value="TRYPSIN_DOM"/>
    <property type="match status" value="1"/>
</dbReference>
<sequence>MQQTTTISSVQYNFQPSPDIYSQYGTERMGIDAATDQLRQNMSSITVSDKENGINEMHWCSPCNQCTDGSCYAYTNPAEHQLMACDSCVQQCEVSHINSFRNGECWDNYERYGLNNNIEVMQPTLFYLLTSGCISNFGKDEKGSRFVQEEFAKSSPAVRQMMFDYLFERGGFDWFSNDPHGNFIIQKIAMEAFPGIEQARIAEHVANKVVKMCSNRYGSRIMQRIFERFDFGYRVELLNKLSGSECFLAVDSCATHVMQKLFALFPPTKYSFIVIALTLSKENFKQVVQNKYGCRVIQSALEELEISACTTRYASSPNEFKAARRLLNKLLRRLTENCMEFTDHQFANYVMQHVITSEFHPEARDYIIKHSILSNVLTLSQEKFASHVVEKSLKHASPKVLHCLMSEIFDGYVKDDKGRDALDIMLFDQYGNYVVQTMINVSIDVHDDRREGDLVWLARLSERISRHESRLLRYSSGKKIIEKMKQGTSTNMFLYLTTIALVFLFNGSKASLRRVSNAQSVKHESFPYIAELHIDWPDRKIVCTASLLSRSIIITAAHCIVDEKTKEELGKVKKVIFRRDYGRSYVTWVGGEANGVLSITELDEKEGILDYALLQLVKPLPVCRVRNGRMFSIIKLPVKDIRACKWKILQPLKEFLDQCSLFGYGASEKDGPDGKLRKLTNISVWEVNGRLLIPMKDNAENIRQGRICGGDSGGPFVCMTDLGERIYGILSHSEPLLESYPSSCYGEENAFLYDVMSDVRKVLPYIQDSLAKMNKTNELIEDYERCDF</sequence>
<dbReference type="PROSITE" id="PS50302">
    <property type="entry name" value="PUM"/>
    <property type="match status" value="4"/>
</dbReference>
<proteinExistence type="predicted"/>
<dbReference type="PROSITE" id="PS50303">
    <property type="entry name" value="PUM_HD"/>
    <property type="match status" value="1"/>
</dbReference>
<evidence type="ECO:0000313" key="9">
    <source>
        <dbReference type="Proteomes" id="UP000276991"/>
    </source>
</evidence>
<keyword evidence="3" id="KW-0221">Differentiation</keyword>
<feature type="repeat" description="Pumilio" evidence="4">
    <location>
        <begin position="333"/>
        <end position="369"/>
    </location>
</feature>
<feature type="repeat" description="Pumilio" evidence="4">
    <location>
        <begin position="371"/>
        <end position="406"/>
    </location>
</feature>
<dbReference type="PANTHER" id="PTHR12537">
    <property type="entry name" value="RNA BINDING PROTEIN PUMILIO-RELATED"/>
    <property type="match status" value="1"/>
</dbReference>
<dbReference type="GO" id="GO:0006508">
    <property type="term" value="P:proteolysis"/>
    <property type="evidence" value="ECO:0007669"/>
    <property type="project" value="InterPro"/>
</dbReference>
<accession>A0A498S6T6</accession>
<protein>
    <recommendedName>
        <fullName evidence="10">PUM-HD domain-containing protein</fullName>
    </recommendedName>
</protein>
<dbReference type="GO" id="GO:0030154">
    <property type="term" value="P:cell differentiation"/>
    <property type="evidence" value="ECO:0007669"/>
    <property type="project" value="UniProtKB-KW"/>
</dbReference>
<dbReference type="Pfam" id="PF00806">
    <property type="entry name" value="PUF"/>
    <property type="match status" value="7"/>
</dbReference>
<feature type="domain" description="PUM-HD" evidence="6">
    <location>
        <begin position="101"/>
        <end position="488"/>
    </location>
</feature>
<dbReference type="PROSITE" id="PS00134">
    <property type="entry name" value="TRYPSIN_HIS"/>
    <property type="match status" value="1"/>
</dbReference>
<gene>
    <name evidence="8" type="ORF">NAV_LOCUS2462</name>
    <name evidence="7" type="ORF">NAV_LOCUS323</name>
</gene>
<dbReference type="InterPro" id="IPR009003">
    <property type="entry name" value="Peptidase_S1_PA"/>
</dbReference>
<dbReference type="InterPro" id="IPR001254">
    <property type="entry name" value="Trypsin_dom"/>
</dbReference>
<dbReference type="GO" id="GO:0005634">
    <property type="term" value="C:nucleus"/>
    <property type="evidence" value="ECO:0007669"/>
    <property type="project" value="TreeGrafter"/>
</dbReference>
<feature type="repeat" description="Pumilio" evidence="4">
    <location>
        <begin position="204"/>
        <end position="239"/>
    </location>
</feature>
<evidence type="ECO:0000259" key="6">
    <source>
        <dbReference type="PROSITE" id="PS50303"/>
    </source>
</evidence>
<evidence type="ECO:0000313" key="7">
    <source>
        <dbReference type="EMBL" id="VBB25493.1"/>
    </source>
</evidence>
<dbReference type="GO" id="GO:0010608">
    <property type="term" value="P:post-transcriptional regulation of gene expression"/>
    <property type="evidence" value="ECO:0007669"/>
    <property type="project" value="TreeGrafter"/>
</dbReference>
<dbReference type="SMART" id="SM00025">
    <property type="entry name" value="Pumilio"/>
    <property type="match status" value="8"/>
</dbReference>
<dbReference type="InterPro" id="IPR016024">
    <property type="entry name" value="ARM-type_fold"/>
</dbReference>
<dbReference type="STRING" id="6277.A0A498S6T6"/>
<reference evidence="8 9" key="1">
    <citation type="submission" date="2018-08" db="EMBL/GenBank/DDBJ databases">
        <authorList>
            <person name="Laetsch R D."/>
            <person name="Stevens L."/>
            <person name="Kumar S."/>
            <person name="Blaxter L. M."/>
        </authorList>
    </citation>
    <scope>NUCLEOTIDE SEQUENCE [LARGE SCALE GENOMIC DNA]</scope>
</reference>
<dbReference type="InterPro" id="IPR043504">
    <property type="entry name" value="Peptidase_S1_PA_chymotrypsin"/>
</dbReference>